<proteinExistence type="predicted"/>
<dbReference type="EMBL" id="CAJPDS010000008">
    <property type="protein sequence ID" value="CAF9910006.1"/>
    <property type="molecule type" value="Genomic_DNA"/>
</dbReference>
<dbReference type="Proteomes" id="UP000664521">
    <property type="component" value="Unassembled WGS sequence"/>
</dbReference>
<protein>
    <submittedName>
        <fullName evidence="2">Uncharacterized protein</fullName>
    </submittedName>
</protein>
<gene>
    <name evidence="2" type="ORF">HETSPECPRED_009579</name>
</gene>
<comment type="caution">
    <text evidence="2">The sequence shown here is derived from an EMBL/GenBank/DDBJ whole genome shotgun (WGS) entry which is preliminary data.</text>
</comment>
<name>A0A8H3ENQ6_9LECA</name>
<dbReference type="AlphaFoldDB" id="A0A8H3ENQ6"/>
<feature type="compositionally biased region" description="Basic and acidic residues" evidence="1">
    <location>
        <begin position="116"/>
        <end position="128"/>
    </location>
</feature>
<evidence type="ECO:0000313" key="3">
    <source>
        <dbReference type="Proteomes" id="UP000664521"/>
    </source>
</evidence>
<keyword evidence="3" id="KW-1185">Reference proteome</keyword>
<feature type="compositionally biased region" description="Polar residues" evidence="1">
    <location>
        <begin position="129"/>
        <end position="141"/>
    </location>
</feature>
<evidence type="ECO:0000313" key="2">
    <source>
        <dbReference type="EMBL" id="CAF9910006.1"/>
    </source>
</evidence>
<feature type="region of interest" description="Disordered" evidence="1">
    <location>
        <begin position="109"/>
        <end position="141"/>
    </location>
</feature>
<sequence>MERRHKALLQKQKGVEQIIEALTDERRCAVVMDRLRRVDNPRSIAQWLRRSTMNTSKALSPASDVDLTAAVEIHQNPVYQQADGQPSPGSTPTFAQELMDEWQRACCPGMHSMNMEGDRPSVGDDTLRQKSMSISSLLNSD</sequence>
<reference evidence="2" key="1">
    <citation type="submission" date="2021-03" db="EMBL/GenBank/DDBJ databases">
        <authorList>
            <person name="Tagirdzhanova G."/>
        </authorList>
    </citation>
    <scope>NUCLEOTIDE SEQUENCE</scope>
</reference>
<accession>A0A8H3ENQ6</accession>
<evidence type="ECO:0000256" key="1">
    <source>
        <dbReference type="SAM" id="MobiDB-lite"/>
    </source>
</evidence>
<organism evidence="2 3">
    <name type="scientific">Heterodermia speciosa</name>
    <dbReference type="NCBI Taxonomy" id="116794"/>
    <lineage>
        <taxon>Eukaryota</taxon>
        <taxon>Fungi</taxon>
        <taxon>Dikarya</taxon>
        <taxon>Ascomycota</taxon>
        <taxon>Pezizomycotina</taxon>
        <taxon>Lecanoromycetes</taxon>
        <taxon>OSLEUM clade</taxon>
        <taxon>Lecanoromycetidae</taxon>
        <taxon>Caliciales</taxon>
        <taxon>Physciaceae</taxon>
        <taxon>Heterodermia</taxon>
    </lineage>
</organism>